<comment type="function">
    <text evidence="10">Functions as component of the Arp2/3 complex which is involved in regulation of actin polymerization and together with an activating nucleation-promoting factor (NPF) mediates the formation of branched actin networks.</text>
</comment>
<evidence type="ECO:0000256" key="9">
    <source>
        <dbReference type="ARBA" id="ARBA00023242"/>
    </source>
</evidence>
<sequence>MCEKHNFGVNPITCHAWNKDRSQVALSPNNHEVHIYQRSSGGANSGSDWQLIDVLDQHDLRVTGIDWAPNTNRIVTCAADRNAYVWTQCDDGKWKPTLVLLRINRAATCVKWSPKENKFAVGSGARLISVCYFESGNDWWVSKHIKKPLRSTVICLDWHPNNTLLVAGSADFKLRLFSAYVKEVEESPPPTRWGSKVALGTMLAEFSNSPLGGGWIRGVSFSADGDRVCWVSHDSSICLVDISKGSVVHKLRTEHLPFLNCLWAGPKAIVAVGHGCCPMMYTIDDNGSLQFCCKLDVSVKKEAGGLSAMRKFQSLDRQARLEVSDTELETIHQNAITCLRVYEGVNGAATKLSTSGADGRLVIWDLQPLEKSMQGLKIK</sequence>
<protein>
    <recommendedName>
        <fullName evidence="10">Actin-related protein 2/3 complex subunit</fullName>
    </recommendedName>
</protein>
<keyword evidence="4 10" id="KW-0963">Cytoplasm</keyword>
<dbReference type="GO" id="GO:0005634">
    <property type="term" value="C:nucleus"/>
    <property type="evidence" value="ECO:0007669"/>
    <property type="project" value="UniProtKB-SubCell"/>
</dbReference>
<keyword evidence="8 10" id="KW-0206">Cytoskeleton</keyword>
<organism evidence="12">
    <name type="scientific">Rhodnius neglectus</name>
    <dbReference type="NCBI Taxonomy" id="72488"/>
    <lineage>
        <taxon>Eukaryota</taxon>
        <taxon>Metazoa</taxon>
        <taxon>Ecdysozoa</taxon>
        <taxon>Arthropoda</taxon>
        <taxon>Hexapoda</taxon>
        <taxon>Insecta</taxon>
        <taxon>Pterygota</taxon>
        <taxon>Neoptera</taxon>
        <taxon>Paraneoptera</taxon>
        <taxon>Hemiptera</taxon>
        <taxon>Heteroptera</taxon>
        <taxon>Panheteroptera</taxon>
        <taxon>Cimicomorpha</taxon>
        <taxon>Reduviidae</taxon>
        <taxon>Triatominae</taxon>
        <taxon>Rhodnius</taxon>
    </lineage>
</organism>
<dbReference type="GO" id="GO:0051015">
    <property type="term" value="F:actin filament binding"/>
    <property type="evidence" value="ECO:0007669"/>
    <property type="project" value="TreeGrafter"/>
</dbReference>
<evidence type="ECO:0000256" key="5">
    <source>
        <dbReference type="ARBA" id="ARBA00022574"/>
    </source>
</evidence>
<dbReference type="PROSITE" id="PS50082">
    <property type="entry name" value="WD_REPEATS_2"/>
    <property type="match status" value="1"/>
</dbReference>
<dbReference type="GO" id="GO:0005885">
    <property type="term" value="C:Arp2/3 protein complex"/>
    <property type="evidence" value="ECO:0007669"/>
    <property type="project" value="UniProtKB-UniRule"/>
</dbReference>
<evidence type="ECO:0000256" key="6">
    <source>
        <dbReference type="ARBA" id="ARBA00022737"/>
    </source>
</evidence>
<keyword evidence="5 11" id="KW-0853">WD repeat</keyword>
<dbReference type="GO" id="GO:0034314">
    <property type="term" value="P:Arp2/3 complex-mediated actin nucleation"/>
    <property type="evidence" value="ECO:0007669"/>
    <property type="project" value="UniProtKB-UniRule"/>
</dbReference>
<dbReference type="Pfam" id="PF00400">
    <property type="entry name" value="WD40"/>
    <property type="match status" value="2"/>
</dbReference>
<dbReference type="Gene3D" id="2.130.10.10">
    <property type="entry name" value="YVTN repeat-like/Quinoprotein amine dehydrogenase"/>
    <property type="match status" value="1"/>
</dbReference>
<dbReference type="InterPro" id="IPR001680">
    <property type="entry name" value="WD40_rpt"/>
</dbReference>
<dbReference type="EMBL" id="GDKW01000384">
    <property type="protein sequence ID" value="JAI56211.1"/>
    <property type="molecule type" value="mRNA"/>
</dbReference>
<dbReference type="FunFam" id="2.130.10.10:FF:000030">
    <property type="entry name" value="Actin-related protein 2/3 complex subunit"/>
    <property type="match status" value="1"/>
</dbReference>
<comment type="similarity">
    <text evidence="3 10">Belongs to the WD repeat ARPC1 family.</text>
</comment>
<dbReference type="SMART" id="SM00320">
    <property type="entry name" value="WD40"/>
    <property type="match status" value="5"/>
</dbReference>
<dbReference type="InterPro" id="IPR015943">
    <property type="entry name" value="WD40/YVTN_repeat-like_dom_sf"/>
</dbReference>
<evidence type="ECO:0000256" key="11">
    <source>
        <dbReference type="PROSITE-ProRule" id="PRU00221"/>
    </source>
</evidence>
<accession>A0A0P4VST6</accession>
<keyword evidence="6" id="KW-0677">Repeat</keyword>
<evidence type="ECO:0000256" key="10">
    <source>
        <dbReference type="PIRNR" id="PIRNR038093"/>
    </source>
</evidence>
<evidence type="ECO:0000256" key="8">
    <source>
        <dbReference type="ARBA" id="ARBA00023212"/>
    </source>
</evidence>
<evidence type="ECO:0000256" key="3">
    <source>
        <dbReference type="ARBA" id="ARBA00006260"/>
    </source>
</evidence>
<evidence type="ECO:0000313" key="12">
    <source>
        <dbReference type="EMBL" id="JAI56211.1"/>
    </source>
</evidence>
<dbReference type="PROSITE" id="PS50294">
    <property type="entry name" value="WD_REPEATS_REGION"/>
    <property type="match status" value="1"/>
</dbReference>
<evidence type="ECO:0000256" key="1">
    <source>
        <dbReference type="ARBA" id="ARBA00004123"/>
    </source>
</evidence>
<name>A0A0P4VST6_9HEMI</name>
<dbReference type="PIRSF" id="PIRSF038093">
    <property type="entry name" value="ARP2/3_su1"/>
    <property type="match status" value="1"/>
</dbReference>
<evidence type="ECO:0000256" key="7">
    <source>
        <dbReference type="ARBA" id="ARBA00023203"/>
    </source>
</evidence>
<dbReference type="InterPro" id="IPR036322">
    <property type="entry name" value="WD40_repeat_dom_sf"/>
</dbReference>
<comment type="subcellular location">
    <subcellularLocation>
        <location evidence="2">Cytoplasm</location>
        <location evidence="2">Cytoskeleton</location>
    </subcellularLocation>
    <subcellularLocation>
        <location evidence="1">Nucleus</location>
    </subcellularLocation>
</comment>
<dbReference type="AlphaFoldDB" id="A0A0P4VST6"/>
<dbReference type="PANTHER" id="PTHR10709:SF2">
    <property type="entry name" value="ACTIN-RELATED PROTEIN 2_3 COMPLEX SUBUNIT"/>
    <property type="match status" value="1"/>
</dbReference>
<dbReference type="SUPFAM" id="SSF50978">
    <property type="entry name" value="WD40 repeat-like"/>
    <property type="match status" value="1"/>
</dbReference>
<reference evidence="12" key="1">
    <citation type="journal article" date="2016" name="PLoS Negl. Trop. Dis.">
        <title>A Deep Insight into the Sialome of Rhodnius neglectus, a Vector of Chagas Disease.</title>
        <authorList>
            <person name="Santiago P.B."/>
            <person name="Assumpcao T.C."/>
            <person name="Araujo C.N."/>
            <person name="Bastos I.M."/>
            <person name="Neves D."/>
            <person name="Silva I.G."/>
            <person name="Charneau S."/>
            <person name="Queiroz R.M."/>
            <person name="Raiol T."/>
            <person name="Oliveira J.V."/>
            <person name="Sousa M.V."/>
            <person name="Calvo E."/>
            <person name="Ribeiro J.M."/>
            <person name="Santana J.M."/>
        </authorList>
    </citation>
    <scope>NUCLEOTIDE SEQUENCE</scope>
    <source>
        <tissue evidence="12">Salivary glands</tissue>
    </source>
</reference>
<evidence type="ECO:0000256" key="2">
    <source>
        <dbReference type="ARBA" id="ARBA00004245"/>
    </source>
</evidence>
<evidence type="ECO:0000256" key="4">
    <source>
        <dbReference type="ARBA" id="ARBA00022490"/>
    </source>
</evidence>
<dbReference type="InterPro" id="IPR017383">
    <property type="entry name" value="ARPC1"/>
</dbReference>
<dbReference type="PANTHER" id="PTHR10709">
    <property type="entry name" value="ACTIN-RELATED PROTEIN 2/3 COMPLEX SUBUNIT 1"/>
    <property type="match status" value="1"/>
</dbReference>
<keyword evidence="9" id="KW-0539">Nucleus</keyword>
<feature type="repeat" description="WD" evidence="11">
    <location>
        <begin position="55"/>
        <end position="86"/>
    </location>
</feature>
<proteinExistence type="evidence at transcript level"/>
<keyword evidence="7 10" id="KW-0009">Actin-binding</keyword>